<feature type="compositionally biased region" description="Low complexity" evidence="1">
    <location>
        <begin position="1"/>
        <end position="14"/>
    </location>
</feature>
<reference evidence="3" key="1">
    <citation type="submission" date="2009-09" db="EMBL/GenBank/DDBJ databases">
        <title>The complete chromosome of Desulfohalobium retbaense DSM 5692.</title>
        <authorList>
            <consortium name="US DOE Joint Genome Institute (JGI-PGF)"/>
            <person name="Lucas S."/>
            <person name="Copeland A."/>
            <person name="Lapidus A."/>
            <person name="Glavina del Rio T."/>
            <person name="Dalin E."/>
            <person name="Tice H."/>
            <person name="Bruce D."/>
            <person name="Goodwin L."/>
            <person name="Pitluck S."/>
            <person name="Kyrpides N."/>
            <person name="Mavromatis K."/>
            <person name="Ivanova N."/>
            <person name="Mikhailova N."/>
            <person name="Munk A.C."/>
            <person name="Brettin T."/>
            <person name="Detter J.C."/>
            <person name="Han C."/>
            <person name="Tapia R."/>
            <person name="Larimer F."/>
            <person name="Land M."/>
            <person name="Hauser L."/>
            <person name="Markowitz V."/>
            <person name="Cheng J.-F."/>
            <person name="Hugenholtz P."/>
            <person name="Woyke T."/>
            <person name="Wu D."/>
            <person name="Spring S."/>
            <person name="Klenk H.-P."/>
            <person name="Eisen J.A."/>
        </authorList>
    </citation>
    <scope>NUCLEOTIDE SEQUENCE [LARGE SCALE GENOMIC DNA]</scope>
    <source>
        <strain evidence="3">DSM 5692</strain>
    </source>
</reference>
<keyword evidence="3" id="KW-1185">Reference proteome</keyword>
<protein>
    <submittedName>
        <fullName evidence="2">Uncharacterized protein</fullName>
    </submittedName>
</protein>
<sequence length="189" mass="20088">MKNAAKSATPASSCSPPPWQGGGSREGHNHVRFQAVTTHRGRQTRACATRPYTDNTILCFVTRLLPPSVLLPSGFSSCLRAAACPDCLCQCGFKARPSGRCGGKGQHCGFTCRGVWRTPFFRLAPELTSCAPSRALIVSASAGTRPASLVAVEARDNIVVSLVGACGARPSFGWRRSRPPARRCAPFLS</sequence>
<dbReference type="HOGENOM" id="CLU_1432449_0_0_7"/>
<dbReference type="EMBL" id="CP001734">
    <property type="protein sequence ID" value="ACV67655.1"/>
    <property type="molecule type" value="Genomic_DNA"/>
</dbReference>
<name>C8X030_DESRD</name>
<organism evidence="2 3">
    <name type="scientific">Desulfohalobium retbaense (strain ATCC 49708 / DSM 5692 / JCM 16813 / HR100)</name>
    <dbReference type="NCBI Taxonomy" id="485915"/>
    <lineage>
        <taxon>Bacteria</taxon>
        <taxon>Pseudomonadati</taxon>
        <taxon>Thermodesulfobacteriota</taxon>
        <taxon>Desulfovibrionia</taxon>
        <taxon>Desulfovibrionales</taxon>
        <taxon>Desulfohalobiaceae</taxon>
        <taxon>Desulfohalobium</taxon>
    </lineage>
</organism>
<dbReference type="AlphaFoldDB" id="C8X030"/>
<proteinExistence type="predicted"/>
<evidence type="ECO:0000313" key="3">
    <source>
        <dbReference type="Proteomes" id="UP000001052"/>
    </source>
</evidence>
<evidence type="ECO:0000313" key="2">
    <source>
        <dbReference type="EMBL" id="ACV67655.1"/>
    </source>
</evidence>
<dbReference type="Proteomes" id="UP000001052">
    <property type="component" value="Chromosome"/>
</dbReference>
<reference evidence="2 3" key="2">
    <citation type="journal article" date="2010" name="Stand. Genomic Sci.">
        <title>Complete genome sequence of Desulfohalobium retbaense type strain (HR(100)).</title>
        <authorList>
            <person name="Spring S."/>
            <person name="Nolan M."/>
            <person name="Lapidus A."/>
            <person name="Glavina Del Rio T."/>
            <person name="Copeland A."/>
            <person name="Tice H."/>
            <person name="Cheng J.F."/>
            <person name="Lucas S."/>
            <person name="Land M."/>
            <person name="Chen F."/>
            <person name="Bruce D."/>
            <person name="Goodwin L."/>
            <person name="Pitluck S."/>
            <person name="Ivanova N."/>
            <person name="Mavromatis K."/>
            <person name="Mikhailova N."/>
            <person name="Pati A."/>
            <person name="Chen A."/>
            <person name="Palaniappan K."/>
            <person name="Hauser L."/>
            <person name="Chang Y.J."/>
            <person name="Jeffries C.D."/>
            <person name="Munk C."/>
            <person name="Kiss H."/>
            <person name="Chain P."/>
            <person name="Han C."/>
            <person name="Brettin T."/>
            <person name="Detter J.C."/>
            <person name="Schuler E."/>
            <person name="Goker M."/>
            <person name="Rohde M."/>
            <person name="Bristow J."/>
            <person name="Eisen J.A."/>
            <person name="Markowitz V."/>
            <person name="Hugenholtz P."/>
            <person name="Kyrpides N.C."/>
            <person name="Klenk H.P."/>
        </authorList>
    </citation>
    <scope>NUCLEOTIDE SEQUENCE [LARGE SCALE GENOMIC DNA]</scope>
    <source>
        <strain evidence="2 3">DSM 5692</strain>
    </source>
</reference>
<accession>C8X030</accession>
<evidence type="ECO:0000256" key="1">
    <source>
        <dbReference type="SAM" id="MobiDB-lite"/>
    </source>
</evidence>
<gene>
    <name evidence="2" type="ordered locus">Dret_0353</name>
</gene>
<dbReference type="KEGG" id="drt:Dret_0353"/>
<feature type="region of interest" description="Disordered" evidence="1">
    <location>
        <begin position="1"/>
        <end position="27"/>
    </location>
</feature>